<comment type="catalytic activity">
    <reaction evidence="12">
        <text>n isopentenyl diphosphate + (2E,6E)-farnesyl diphosphate = a di-trans,poly-cis-polyprenyl diphosphate + n diphosphate</text>
        <dbReference type="Rhea" id="RHEA:53008"/>
        <dbReference type="Rhea" id="RHEA-COMP:19494"/>
        <dbReference type="ChEBI" id="CHEBI:33019"/>
        <dbReference type="ChEBI" id="CHEBI:128769"/>
        <dbReference type="ChEBI" id="CHEBI:136960"/>
        <dbReference type="ChEBI" id="CHEBI:175763"/>
        <dbReference type="EC" id="2.5.1.87"/>
    </reaction>
</comment>
<gene>
    <name evidence="13" type="ORF">NQ314_004410</name>
</gene>
<evidence type="ECO:0000256" key="8">
    <source>
        <dbReference type="ARBA" id="ARBA00022824"/>
    </source>
</evidence>
<dbReference type="GO" id="GO:1904423">
    <property type="term" value="C:dehydrodolichyl diphosphate synthase complex"/>
    <property type="evidence" value="ECO:0007669"/>
    <property type="project" value="InterPro"/>
</dbReference>
<keyword evidence="11" id="KW-0472">Membrane</keyword>
<dbReference type="InterPro" id="IPR038887">
    <property type="entry name" value="Nus1/NgBR"/>
</dbReference>
<name>A0AAV8ZM49_9CUCU</name>
<evidence type="ECO:0000256" key="1">
    <source>
        <dbReference type="ARBA" id="ARBA00001946"/>
    </source>
</evidence>
<evidence type="ECO:0000256" key="12">
    <source>
        <dbReference type="ARBA" id="ARBA00047353"/>
    </source>
</evidence>
<evidence type="ECO:0000256" key="5">
    <source>
        <dbReference type="ARBA" id="ARBA00012596"/>
    </source>
</evidence>
<dbReference type="EC" id="2.5.1.87" evidence="5"/>
<evidence type="ECO:0000256" key="9">
    <source>
        <dbReference type="ARBA" id="ARBA00022842"/>
    </source>
</evidence>
<dbReference type="EMBL" id="JANEYF010001281">
    <property type="protein sequence ID" value="KAJ8965012.1"/>
    <property type="molecule type" value="Genomic_DNA"/>
</dbReference>
<evidence type="ECO:0000256" key="3">
    <source>
        <dbReference type="ARBA" id="ARBA00004922"/>
    </source>
</evidence>
<proteinExistence type="inferred from homology"/>
<protein>
    <recommendedName>
        <fullName evidence="5">ditrans,polycis-polyprenyl diphosphate synthase [(2E,6E)-farnesyldiphosphate specific]</fullName>
        <ecNumber evidence="5">2.5.1.87</ecNumber>
    </recommendedName>
</protein>
<dbReference type="GO" id="GO:0045547">
    <property type="term" value="F:ditrans,polycis-polyprenyl diphosphate synthase [(2E,6E)-farnesyl diphosphate specific] activity"/>
    <property type="evidence" value="ECO:0007669"/>
    <property type="project" value="UniProtKB-EC"/>
</dbReference>
<comment type="subcellular location">
    <subcellularLocation>
        <location evidence="2">Endoplasmic reticulum membrane</location>
    </subcellularLocation>
</comment>
<evidence type="ECO:0000256" key="10">
    <source>
        <dbReference type="ARBA" id="ARBA00022989"/>
    </source>
</evidence>
<dbReference type="PANTHER" id="PTHR21528">
    <property type="entry name" value="DEHYDRODOLICHYL DIPHOSPHATE SYNTHASE COMPLEX SUBUNIT NUS1"/>
    <property type="match status" value="1"/>
</dbReference>
<evidence type="ECO:0000256" key="7">
    <source>
        <dbReference type="ARBA" id="ARBA00022692"/>
    </source>
</evidence>
<keyword evidence="14" id="KW-1185">Reference proteome</keyword>
<reference evidence="13" key="1">
    <citation type="journal article" date="2023" name="Insect Mol. Biol.">
        <title>Genome sequencing provides insights into the evolution of gene families encoding plant cell wall-degrading enzymes in longhorned beetles.</title>
        <authorList>
            <person name="Shin N.R."/>
            <person name="Okamura Y."/>
            <person name="Kirsch R."/>
            <person name="Pauchet Y."/>
        </authorList>
    </citation>
    <scope>NUCLEOTIDE SEQUENCE</scope>
    <source>
        <strain evidence="13">RBIC_L_NR</strain>
    </source>
</reference>
<accession>A0AAV8ZM49</accession>
<keyword evidence="9" id="KW-0460">Magnesium</keyword>
<sequence>MWSINFYRAFYLVFHCAYTIFEYIHTALKYINHKIVDFGHEFLPTTEKNNCIQNQLNKIRTPVHLTVLLGHEEPCYKDLVNLILWCMATRISFISFYDHKGILKKNEQEFQYELDQRNLKEDHVIWHSHSDSTYKNGFIGKKIHVKIITEEDGRNSVVNLTKNLSLTKNRDFSLDNISESLRKQFEFPNPDLGLVCGETFNLYNYPPWQISVTEFLTIKSLRNITFSSFIEQLVRYSKCEQRLGK</sequence>
<dbReference type="InterPro" id="IPR036424">
    <property type="entry name" value="UPP_synth-like_sf"/>
</dbReference>
<comment type="caution">
    <text evidence="13">The sequence shown here is derived from an EMBL/GenBank/DDBJ whole genome shotgun (WGS) entry which is preliminary data.</text>
</comment>
<dbReference type="PANTHER" id="PTHR21528:SF0">
    <property type="entry name" value="DEHYDRODOLICHYL DIPHOSPHATE SYNTHASE COMPLEX SUBUNIT NUS1"/>
    <property type="match status" value="1"/>
</dbReference>
<dbReference type="Gene3D" id="3.40.1180.10">
    <property type="entry name" value="Decaprenyl diphosphate synthase-like"/>
    <property type="match status" value="1"/>
</dbReference>
<evidence type="ECO:0000256" key="4">
    <source>
        <dbReference type="ARBA" id="ARBA00005432"/>
    </source>
</evidence>
<comment type="similarity">
    <text evidence="4">Belongs to the UPP synthase family.</text>
</comment>
<evidence type="ECO:0000256" key="6">
    <source>
        <dbReference type="ARBA" id="ARBA00022679"/>
    </source>
</evidence>
<keyword evidence="7" id="KW-0812">Transmembrane</keyword>
<evidence type="ECO:0000313" key="14">
    <source>
        <dbReference type="Proteomes" id="UP001162156"/>
    </source>
</evidence>
<dbReference type="SUPFAM" id="SSF64005">
    <property type="entry name" value="Undecaprenyl diphosphate synthase"/>
    <property type="match status" value="1"/>
</dbReference>
<evidence type="ECO:0000256" key="2">
    <source>
        <dbReference type="ARBA" id="ARBA00004586"/>
    </source>
</evidence>
<dbReference type="GO" id="GO:0005789">
    <property type="term" value="C:endoplasmic reticulum membrane"/>
    <property type="evidence" value="ECO:0007669"/>
    <property type="project" value="UniProtKB-SubCell"/>
</dbReference>
<organism evidence="13 14">
    <name type="scientific">Rhamnusium bicolor</name>
    <dbReference type="NCBI Taxonomy" id="1586634"/>
    <lineage>
        <taxon>Eukaryota</taxon>
        <taxon>Metazoa</taxon>
        <taxon>Ecdysozoa</taxon>
        <taxon>Arthropoda</taxon>
        <taxon>Hexapoda</taxon>
        <taxon>Insecta</taxon>
        <taxon>Pterygota</taxon>
        <taxon>Neoptera</taxon>
        <taxon>Endopterygota</taxon>
        <taxon>Coleoptera</taxon>
        <taxon>Polyphaga</taxon>
        <taxon>Cucujiformia</taxon>
        <taxon>Chrysomeloidea</taxon>
        <taxon>Cerambycidae</taxon>
        <taxon>Lepturinae</taxon>
        <taxon>Rhagiini</taxon>
        <taxon>Rhamnusium</taxon>
    </lineage>
</organism>
<keyword evidence="6" id="KW-0808">Transferase</keyword>
<dbReference type="Proteomes" id="UP001162156">
    <property type="component" value="Unassembled WGS sequence"/>
</dbReference>
<keyword evidence="8" id="KW-0256">Endoplasmic reticulum</keyword>
<dbReference type="AlphaFoldDB" id="A0AAV8ZM49"/>
<evidence type="ECO:0000313" key="13">
    <source>
        <dbReference type="EMBL" id="KAJ8965012.1"/>
    </source>
</evidence>
<evidence type="ECO:0000256" key="11">
    <source>
        <dbReference type="ARBA" id="ARBA00023136"/>
    </source>
</evidence>
<comment type="cofactor">
    <cofactor evidence="1">
        <name>Mg(2+)</name>
        <dbReference type="ChEBI" id="CHEBI:18420"/>
    </cofactor>
</comment>
<keyword evidence="10" id="KW-1133">Transmembrane helix</keyword>
<comment type="pathway">
    <text evidence="3">Protein modification; protein glycosylation.</text>
</comment>